<dbReference type="PANTHER" id="PTHR10492:SF57">
    <property type="entry name" value="ATP-DEPENDENT DNA HELICASE"/>
    <property type="match status" value="1"/>
</dbReference>
<dbReference type="EMBL" id="JQDR03006075">
    <property type="protein sequence ID" value="KAA0200761.1"/>
    <property type="molecule type" value="Genomic_DNA"/>
</dbReference>
<keyword evidence="1" id="KW-0234">DNA repair</keyword>
<keyword evidence="1" id="KW-0067">ATP-binding</keyword>
<dbReference type="Pfam" id="PF05970">
    <property type="entry name" value="PIF1"/>
    <property type="match status" value="1"/>
</dbReference>
<comment type="cofactor">
    <cofactor evidence="1">
        <name>Mg(2+)</name>
        <dbReference type="ChEBI" id="CHEBI:18420"/>
    </cofactor>
</comment>
<dbReference type="GO" id="GO:0006281">
    <property type="term" value="P:DNA repair"/>
    <property type="evidence" value="ECO:0007669"/>
    <property type="project" value="UniProtKB-KW"/>
</dbReference>
<evidence type="ECO:0000256" key="2">
    <source>
        <dbReference type="SAM" id="MobiDB-lite"/>
    </source>
</evidence>
<feature type="compositionally biased region" description="Basic and acidic residues" evidence="2">
    <location>
        <begin position="1222"/>
        <end position="1285"/>
    </location>
</feature>
<reference evidence="4" key="1">
    <citation type="submission" date="2014-08" db="EMBL/GenBank/DDBJ databases">
        <authorList>
            <person name="Murali S."/>
            <person name="Richards S."/>
            <person name="Bandaranaike D."/>
            <person name="Bellair M."/>
            <person name="Blankenburg K."/>
            <person name="Chao H."/>
            <person name="Dinh H."/>
            <person name="Doddapaneni H."/>
            <person name="Dugan-Rocha S."/>
            <person name="Elkadiri S."/>
            <person name="Gnanaolivu R."/>
            <person name="Hughes D."/>
            <person name="Lee S."/>
            <person name="Li M."/>
            <person name="Ming W."/>
            <person name="Munidasa M."/>
            <person name="Muniz J."/>
            <person name="Nguyen L."/>
            <person name="Osuji N."/>
            <person name="Pu L.-L."/>
            <person name="Puazo M."/>
            <person name="Skinner E."/>
            <person name="Qu C."/>
            <person name="Quiroz J."/>
            <person name="Raj R."/>
            <person name="Weissenberger G."/>
            <person name="Xin Y."/>
            <person name="Zou X."/>
            <person name="Han Y."/>
            <person name="Worley K."/>
            <person name="Muzny D."/>
            <person name="Gibbs R."/>
        </authorList>
    </citation>
    <scope>NUCLEOTIDE SEQUENCE</scope>
    <source>
        <strain evidence="4">HAZT.00-mixed</strain>
        <tissue evidence="4">Whole organism</tissue>
    </source>
</reference>
<dbReference type="GO" id="GO:0016787">
    <property type="term" value="F:hydrolase activity"/>
    <property type="evidence" value="ECO:0007669"/>
    <property type="project" value="UniProtKB-KW"/>
</dbReference>
<keyword evidence="1" id="KW-0547">Nucleotide-binding</keyword>
<reference evidence="4" key="2">
    <citation type="journal article" date="2018" name="Environ. Sci. Technol.">
        <title>The Toxicogenome of Hyalella azteca: A Model for Sediment Ecotoxicology and Evolutionary Toxicology.</title>
        <authorList>
            <person name="Poynton H.C."/>
            <person name="Hasenbein S."/>
            <person name="Benoit J.B."/>
            <person name="Sepulveda M.S."/>
            <person name="Poelchau M.F."/>
            <person name="Hughes D.S.T."/>
            <person name="Murali S.C."/>
            <person name="Chen S."/>
            <person name="Glastad K.M."/>
            <person name="Goodisman M.A.D."/>
            <person name="Werren J.H."/>
            <person name="Vineis J.H."/>
            <person name="Bowen J.L."/>
            <person name="Friedrich M."/>
            <person name="Jones J."/>
            <person name="Robertson H.M."/>
            <person name="Feyereisen R."/>
            <person name="Mechler-Hickson A."/>
            <person name="Mathers N."/>
            <person name="Lee C.E."/>
            <person name="Colbourne J.K."/>
            <person name="Biales A."/>
            <person name="Johnston J.S."/>
            <person name="Wellborn G.A."/>
            <person name="Rosendale A.J."/>
            <person name="Cridge A.G."/>
            <person name="Munoz-Torres M.C."/>
            <person name="Bain P.A."/>
            <person name="Manny A.R."/>
            <person name="Major K.M."/>
            <person name="Lambert F.N."/>
            <person name="Vulpe C.D."/>
            <person name="Tuck P."/>
            <person name="Blalock B.J."/>
            <person name="Lin Y.Y."/>
            <person name="Smith M.E."/>
            <person name="Ochoa-Acuna H."/>
            <person name="Chen M.M."/>
            <person name="Childers C.P."/>
            <person name="Qu J."/>
            <person name="Dugan S."/>
            <person name="Lee S.L."/>
            <person name="Chao H."/>
            <person name="Dinh H."/>
            <person name="Han Y."/>
            <person name="Doddapaneni H."/>
            <person name="Worley K.C."/>
            <person name="Muzny D.M."/>
            <person name="Gibbs R.A."/>
            <person name="Richards S."/>
        </authorList>
    </citation>
    <scope>NUCLEOTIDE SEQUENCE</scope>
    <source>
        <strain evidence="4">HAZT.00-mixed</strain>
        <tissue evidence="4">Whole organism</tissue>
    </source>
</reference>
<organism evidence="4">
    <name type="scientific">Hyalella azteca</name>
    <name type="common">Amphipod</name>
    <dbReference type="NCBI Taxonomy" id="294128"/>
    <lineage>
        <taxon>Eukaryota</taxon>
        <taxon>Metazoa</taxon>
        <taxon>Ecdysozoa</taxon>
        <taxon>Arthropoda</taxon>
        <taxon>Crustacea</taxon>
        <taxon>Multicrustacea</taxon>
        <taxon>Malacostraca</taxon>
        <taxon>Eumalacostraca</taxon>
        <taxon>Peracarida</taxon>
        <taxon>Amphipoda</taxon>
        <taxon>Senticaudata</taxon>
        <taxon>Talitrida</taxon>
        <taxon>Talitroidea</taxon>
        <taxon>Hyalellidae</taxon>
        <taxon>Hyalella</taxon>
    </lineage>
</organism>
<keyword evidence="1" id="KW-0347">Helicase</keyword>
<protein>
    <recommendedName>
        <fullName evidence="1">ATP-dependent DNA helicase</fullName>
        <ecNumber evidence="1">5.6.2.3</ecNumber>
    </recommendedName>
</protein>
<name>A0A6A0H6H7_HYAAZ</name>
<evidence type="ECO:0000256" key="1">
    <source>
        <dbReference type="RuleBase" id="RU363044"/>
    </source>
</evidence>
<dbReference type="GO" id="GO:0005524">
    <property type="term" value="F:ATP binding"/>
    <property type="evidence" value="ECO:0007669"/>
    <property type="project" value="UniProtKB-KW"/>
</dbReference>
<accession>A0A6A0H6H7</accession>
<feature type="domain" description="DNA helicase Pif1-like DEAD-box helicase" evidence="3">
    <location>
        <begin position="407"/>
        <end position="571"/>
    </location>
</feature>
<dbReference type="GO" id="GO:0006310">
    <property type="term" value="P:DNA recombination"/>
    <property type="evidence" value="ECO:0007669"/>
    <property type="project" value="UniProtKB-KW"/>
</dbReference>
<dbReference type="GO" id="GO:0000723">
    <property type="term" value="P:telomere maintenance"/>
    <property type="evidence" value="ECO:0007669"/>
    <property type="project" value="InterPro"/>
</dbReference>
<comment type="caution">
    <text evidence="4">The sequence shown here is derived from an EMBL/GenBank/DDBJ whole genome shotgun (WGS) entry which is preliminary data.</text>
</comment>
<evidence type="ECO:0000313" key="4">
    <source>
        <dbReference type="EMBL" id="KAA0200761.1"/>
    </source>
</evidence>
<dbReference type="Gene3D" id="3.40.50.300">
    <property type="entry name" value="P-loop containing nucleotide triphosphate hydrolases"/>
    <property type="match status" value="1"/>
</dbReference>
<dbReference type="PANTHER" id="PTHR10492">
    <property type="match status" value="1"/>
</dbReference>
<proteinExistence type="inferred from homology"/>
<dbReference type="SUPFAM" id="SSF52540">
    <property type="entry name" value="P-loop containing nucleoside triphosphate hydrolases"/>
    <property type="match status" value="1"/>
</dbReference>
<comment type="similarity">
    <text evidence="1">Belongs to the helicase family.</text>
</comment>
<dbReference type="EC" id="5.6.2.3" evidence="1"/>
<dbReference type="OrthoDB" id="10053386at2759"/>
<dbReference type="InterPro" id="IPR010285">
    <property type="entry name" value="DNA_helicase_pif1-like_DEAD"/>
</dbReference>
<evidence type="ECO:0000259" key="3">
    <source>
        <dbReference type="Pfam" id="PF05970"/>
    </source>
</evidence>
<dbReference type="Proteomes" id="UP000711488">
    <property type="component" value="Unassembled WGS sequence"/>
</dbReference>
<gene>
    <name evidence="4" type="ORF">HAZT_HAZT011898</name>
</gene>
<feature type="region of interest" description="Disordered" evidence="2">
    <location>
        <begin position="1220"/>
        <end position="1299"/>
    </location>
</feature>
<dbReference type="GO" id="GO:0043139">
    <property type="term" value="F:5'-3' DNA helicase activity"/>
    <property type="evidence" value="ECO:0007669"/>
    <property type="project" value="UniProtKB-EC"/>
</dbReference>
<dbReference type="InterPro" id="IPR027417">
    <property type="entry name" value="P-loop_NTPase"/>
</dbReference>
<comment type="catalytic activity">
    <reaction evidence="1">
        <text>ATP + H2O = ADP + phosphate + H(+)</text>
        <dbReference type="Rhea" id="RHEA:13065"/>
        <dbReference type="ChEBI" id="CHEBI:15377"/>
        <dbReference type="ChEBI" id="CHEBI:15378"/>
        <dbReference type="ChEBI" id="CHEBI:30616"/>
        <dbReference type="ChEBI" id="CHEBI:43474"/>
        <dbReference type="ChEBI" id="CHEBI:456216"/>
        <dbReference type="EC" id="5.6.2.3"/>
    </reaction>
</comment>
<sequence length="1299" mass="147270">MKADGTFACRVPRHEAHNPGYFKESEFIFDDETKERLFKLGLGDKHPSPFESGDREEITLVDELRGGRYIYSTDPEYIRVPSNGRLFAAFKSMVNVQLCDRRFQTSYLAKYAAGADEKRLAFIKSRSENANDIEVYLQDLYHAKISGARYAKEEQDRRNETGEALAREISLTEMIWFLLDLPYELAVTSHKPGVLEMSDLFQTLSAEYRRQNPVKSAFFNNFVDSSCLQEVVVVPTPIEPKCFNKFLVHLLFTQGQFETEIDLFGLPSLLHSFQMAGLIRDADAPSEDEANAILKRYVMEDLRVMPLSAQAFSRCLRLAMDGLHFYFRNRCIDYAEVPLASLRSIKIQAEKKVEKLESDTLNRLSEVLLSYNFRNSPSLAILNSGKPFDFVPEIADTLVGQSRNSIDEQKSALLKIITAINSYSRVEASFVKFPLLLGPPGAGKTYLLMLATMYALSKGLQTVTTAVTAERSQLLGGEHLHMMFCLPVSKSKLQSVGIIAENCLGNLLRSPVKLARLKRIDVFIFEEIGLIPGYLFNVIDVVLRRIKNCNYPFGGCLLIASGDAKQLKPIEGRSIFLSPNMYTLFSVMRLDYFVRSRTDFDLQEIIRRMRQPVLVEDEIASVVSKISQRCFPRNCVESWEKVPDSYHRVVGKNSAVEHAERVFVDQKRKTFGLMHCTVVAVDEIDYMSGLFQPANAFISNRLSRSVKEPYELLLYVGQVLRLTFNNTRPTRNLPRFSQGQLVIVTELPNLQLETTEQFVQVKLLPPGCRNFATEEIAAQCPQFKLFRRHTIPTFVGGHGTKARRLQFSLAYYVCSTVHRIIGETCPKLATQISSGRKKFSLWDRDQLLVIISRVSSLDDILFVGSQQDTLLAIKELLAQTQVYDQHIDKVITSCNVLKDGGGILPPLISLPSIATCVPSRDCGFVFMLMPSYVQDLLNQKLYAEAIAYVKSDEVCYKKELVSGELFYLICRKPAHTNAALWSLHDTYIGSYVCFYEPSLGDEIHGIRVIECSTKPVPIVPTAQYQRIQDIVPALEESSHIQSFFIEVETVILKKLVTHRSCPSRQCDSCHMPEDPCPAQAGGHSCGTCIHAKVSIPELEAANSGQKLISYTSENLAKLFIHPDSLKLSQINSIRLRQAVARILQSYRNEGIKFIVAGWFKRRYLPDGSPSNQCKLHISMLKPRRRLDDVLLYREQQEEAIAPPIEAPAHAIRLSNFMGGEEELARSSQHEDLAENPQHEDLAENPQHEDLAENPQHEDLDENPQHEDLAENPQHEELQEGRKEETFPNVFRPAKRSRHR</sequence>
<keyword evidence="1" id="KW-0233">DNA recombination</keyword>
<reference evidence="4" key="3">
    <citation type="submission" date="2019-06" db="EMBL/GenBank/DDBJ databases">
        <authorList>
            <person name="Poynton C."/>
            <person name="Hasenbein S."/>
            <person name="Benoit J.B."/>
            <person name="Sepulveda M.S."/>
            <person name="Poelchau M.F."/>
            <person name="Murali S.C."/>
            <person name="Chen S."/>
            <person name="Glastad K.M."/>
            <person name="Werren J.H."/>
            <person name="Vineis J.H."/>
            <person name="Bowen J.L."/>
            <person name="Friedrich M."/>
            <person name="Jones J."/>
            <person name="Robertson H.M."/>
            <person name="Feyereisen R."/>
            <person name="Mechler-Hickson A."/>
            <person name="Mathers N."/>
            <person name="Lee C.E."/>
            <person name="Colbourne J.K."/>
            <person name="Biales A."/>
            <person name="Johnston J.S."/>
            <person name="Wellborn G.A."/>
            <person name="Rosendale A.J."/>
            <person name="Cridge A.G."/>
            <person name="Munoz-Torres M.C."/>
            <person name="Bain P.A."/>
            <person name="Manny A.R."/>
            <person name="Major K.M."/>
            <person name="Lambert F.N."/>
            <person name="Vulpe C.D."/>
            <person name="Tuck P."/>
            <person name="Blalock B.J."/>
            <person name="Lin Y.-Y."/>
            <person name="Smith M.E."/>
            <person name="Ochoa-Acuna H."/>
            <person name="Chen M.-J.M."/>
            <person name="Childers C.P."/>
            <person name="Qu J."/>
            <person name="Dugan S."/>
            <person name="Lee S.L."/>
            <person name="Chao H."/>
            <person name="Dinh H."/>
            <person name="Han Y."/>
            <person name="Doddapaneni H."/>
            <person name="Worley K.C."/>
            <person name="Muzny D.M."/>
            <person name="Gibbs R.A."/>
            <person name="Richards S."/>
        </authorList>
    </citation>
    <scope>NUCLEOTIDE SEQUENCE</scope>
    <source>
        <strain evidence="4">HAZT.00-mixed</strain>
        <tissue evidence="4">Whole organism</tissue>
    </source>
</reference>
<keyword evidence="1" id="KW-0378">Hydrolase</keyword>
<keyword evidence="1" id="KW-0227">DNA damage</keyword>